<reference evidence="1" key="2">
    <citation type="journal article" date="2023" name="Science">
        <title>Genomic signatures of disease resistance in endangered staghorn corals.</title>
        <authorList>
            <person name="Vollmer S.V."/>
            <person name="Selwyn J.D."/>
            <person name="Despard B.A."/>
            <person name="Roesel C.L."/>
        </authorList>
    </citation>
    <scope>NUCLEOTIDE SEQUENCE</scope>
    <source>
        <strain evidence="1">K2</strain>
    </source>
</reference>
<keyword evidence="2" id="KW-1185">Reference proteome</keyword>
<evidence type="ECO:0000313" key="2">
    <source>
        <dbReference type="Proteomes" id="UP001249851"/>
    </source>
</evidence>
<name>A0AAD9Q8L8_ACRCE</name>
<dbReference type="Proteomes" id="UP001249851">
    <property type="component" value="Unassembled WGS sequence"/>
</dbReference>
<dbReference type="EMBL" id="JARQWQ010000054">
    <property type="protein sequence ID" value="KAK2556751.1"/>
    <property type="molecule type" value="Genomic_DNA"/>
</dbReference>
<proteinExistence type="predicted"/>
<dbReference type="AlphaFoldDB" id="A0AAD9Q8L8"/>
<evidence type="ECO:0000313" key="1">
    <source>
        <dbReference type="EMBL" id="KAK2556751.1"/>
    </source>
</evidence>
<organism evidence="1 2">
    <name type="scientific">Acropora cervicornis</name>
    <name type="common">Staghorn coral</name>
    <dbReference type="NCBI Taxonomy" id="6130"/>
    <lineage>
        <taxon>Eukaryota</taxon>
        <taxon>Metazoa</taxon>
        <taxon>Cnidaria</taxon>
        <taxon>Anthozoa</taxon>
        <taxon>Hexacorallia</taxon>
        <taxon>Scleractinia</taxon>
        <taxon>Astrocoeniina</taxon>
        <taxon>Acroporidae</taxon>
        <taxon>Acropora</taxon>
    </lineage>
</organism>
<sequence length="34" mass="3961">MRKVVRRVKDTDPLESIDDKLNNLTKIVEKIPVP</sequence>
<reference evidence="1" key="1">
    <citation type="journal article" date="2023" name="G3 (Bethesda)">
        <title>Whole genome assembly and annotation of the endangered Caribbean coral Acropora cervicornis.</title>
        <authorList>
            <person name="Selwyn J.D."/>
            <person name="Vollmer S.V."/>
        </authorList>
    </citation>
    <scope>NUCLEOTIDE SEQUENCE</scope>
    <source>
        <strain evidence="1">K2</strain>
    </source>
</reference>
<comment type="caution">
    <text evidence="1">The sequence shown here is derived from an EMBL/GenBank/DDBJ whole genome shotgun (WGS) entry which is preliminary data.</text>
</comment>
<gene>
    <name evidence="1" type="ORF">P5673_021310</name>
</gene>
<accession>A0AAD9Q8L8</accession>
<protein>
    <submittedName>
        <fullName evidence="1">Uncharacterized protein</fullName>
    </submittedName>
</protein>